<dbReference type="Proteomes" id="UP001140206">
    <property type="component" value="Chromosome 2"/>
</dbReference>
<evidence type="ECO:0000313" key="2">
    <source>
        <dbReference type="EMBL" id="KAJ4787168.1"/>
    </source>
</evidence>
<dbReference type="PANTHER" id="PTHR33110">
    <property type="entry name" value="F-BOX/KELCH-REPEAT PROTEIN-RELATED"/>
    <property type="match status" value="1"/>
</dbReference>
<sequence>MQVKKALERDWSSLLPEVLNLIAKNLNEICDFVRFRAVCKGWRFSTPVTDLPPQFPWIIEGNINSHHSDSNLKFYSISFDKIYTIQSPKSVGKWFYCQSDGYMLAHPHLKPSQVFLLNLLNNHKITLPAFDFDGWKNWFLPSKNQTGVHAICYVSRSRQLISYHPGQDNWCILKLNSDIATCKLYYLNGMVFSVETQTGVTKVKDITTGNIAFIPPINNLERGYLEIVFSYIVDASGIILRVMKHIQCDPNQVLFVVYQLDMDTTGSGCWVKVDNIGNQALFIDWNACIAVRANDFAGIKRNCIYFLRTFLYGIDRIDIETGARKHFPCPLKGSGRWFVPSLQRLWAK</sequence>
<gene>
    <name evidence="2" type="ORF">LUZ62_038414</name>
</gene>
<feature type="domain" description="KIB1-4 beta-propeller" evidence="1">
    <location>
        <begin position="74"/>
        <end position="315"/>
    </location>
</feature>
<keyword evidence="3" id="KW-1185">Reference proteome</keyword>
<comment type="caution">
    <text evidence="2">The sequence shown here is derived from an EMBL/GenBank/DDBJ whole genome shotgun (WGS) entry which is preliminary data.</text>
</comment>
<accession>A0AAV8F1B0</accession>
<proteinExistence type="predicted"/>
<reference evidence="2" key="1">
    <citation type="submission" date="2022-08" db="EMBL/GenBank/DDBJ databases">
        <authorList>
            <person name="Marques A."/>
        </authorList>
    </citation>
    <scope>NUCLEOTIDE SEQUENCE</scope>
    <source>
        <strain evidence="2">RhyPub2mFocal</strain>
        <tissue evidence="2">Leaves</tissue>
    </source>
</reference>
<evidence type="ECO:0000313" key="3">
    <source>
        <dbReference type="Proteomes" id="UP001140206"/>
    </source>
</evidence>
<dbReference type="AlphaFoldDB" id="A0AAV8F1B0"/>
<dbReference type="PANTHER" id="PTHR33110:SF71">
    <property type="entry name" value="F-BOX_KELCH-REPEAT PROTEIN"/>
    <property type="match status" value="1"/>
</dbReference>
<protein>
    <submittedName>
        <fullName evidence="2">F-box SKIP23-like protein (DUF295)</fullName>
    </submittedName>
</protein>
<evidence type="ECO:0000259" key="1">
    <source>
        <dbReference type="Pfam" id="PF03478"/>
    </source>
</evidence>
<dbReference type="InterPro" id="IPR005174">
    <property type="entry name" value="KIB1-4_b-propeller"/>
</dbReference>
<organism evidence="2 3">
    <name type="scientific">Rhynchospora pubera</name>
    <dbReference type="NCBI Taxonomy" id="906938"/>
    <lineage>
        <taxon>Eukaryota</taxon>
        <taxon>Viridiplantae</taxon>
        <taxon>Streptophyta</taxon>
        <taxon>Embryophyta</taxon>
        <taxon>Tracheophyta</taxon>
        <taxon>Spermatophyta</taxon>
        <taxon>Magnoliopsida</taxon>
        <taxon>Liliopsida</taxon>
        <taxon>Poales</taxon>
        <taxon>Cyperaceae</taxon>
        <taxon>Cyperoideae</taxon>
        <taxon>Rhynchosporeae</taxon>
        <taxon>Rhynchospora</taxon>
    </lineage>
</organism>
<name>A0AAV8F1B0_9POAL</name>
<dbReference type="Pfam" id="PF03478">
    <property type="entry name" value="Beta-prop_KIB1-4"/>
    <property type="match status" value="1"/>
</dbReference>
<dbReference type="EMBL" id="JAMFTS010000002">
    <property type="protein sequence ID" value="KAJ4787168.1"/>
    <property type="molecule type" value="Genomic_DNA"/>
</dbReference>